<dbReference type="InParanoid" id="A0A3A9JD07"/>
<comment type="similarity">
    <text evidence="2">Belongs to the drug/metabolite transporter (DMT) superfamily. 10 TMS drug/metabolite exporter (DME) (TC 2.A.7.3) family.</text>
</comment>
<feature type="transmembrane region" description="Helical" evidence="6">
    <location>
        <begin position="30"/>
        <end position="52"/>
    </location>
</feature>
<dbReference type="InterPro" id="IPR037185">
    <property type="entry name" value="EmrE-like"/>
</dbReference>
<dbReference type="GO" id="GO:0016020">
    <property type="term" value="C:membrane"/>
    <property type="evidence" value="ECO:0007669"/>
    <property type="project" value="UniProtKB-SubCell"/>
</dbReference>
<dbReference type="Proteomes" id="UP000278036">
    <property type="component" value="Unassembled WGS sequence"/>
</dbReference>
<feature type="transmembrane region" description="Helical" evidence="6">
    <location>
        <begin position="230"/>
        <end position="249"/>
    </location>
</feature>
<dbReference type="EMBL" id="RFLX01000009">
    <property type="protein sequence ID" value="RMI20958.1"/>
    <property type="molecule type" value="Genomic_DNA"/>
</dbReference>
<keyword evidence="4 6" id="KW-1133">Transmembrane helix</keyword>
<feature type="transmembrane region" description="Helical" evidence="6">
    <location>
        <begin position="137"/>
        <end position="159"/>
    </location>
</feature>
<gene>
    <name evidence="8" type="ORF">D6Z83_11505</name>
    <name evidence="9" type="ORF">EBE87_13385</name>
</gene>
<evidence type="ECO:0000256" key="6">
    <source>
        <dbReference type="SAM" id="Phobius"/>
    </source>
</evidence>
<organism evidence="8 11">
    <name type="scientific">Teichococcus wenyumeiae</name>
    <dbReference type="NCBI Taxonomy" id="2478470"/>
    <lineage>
        <taxon>Bacteria</taxon>
        <taxon>Pseudomonadati</taxon>
        <taxon>Pseudomonadota</taxon>
        <taxon>Alphaproteobacteria</taxon>
        <taxon>Acetobacterales</taxon>
        <taxon>Roseomonadaceae</taxon>
        <taxon>Roseomonas</taxon>
    </lineage>
</organism>
<sequence length="280" mass="29538">MAVVAVLFCGEALFVRWFTARGVPVTTQLLFRAGGQLVWVLPMLLSGGGALLRSGHVPLHVLRGSCSLATWALYYISLTKLDLATATVLSFTNVMVTTLLAGPLLREKVGAARWAGVLAGFAGVCLMLRPWEGAGLMMAAPLGVAAALAASLTWCGLTVTTRMLTRTESTGTIMGWVGLVTFIGILPAAAWGWQPIGWLDLAMLAAFAAFTPAIILLITEAFRFGEASAVGPFQYLRLPIAALFGWVLYAEAPDTWGWAGSIVILAGAAVVSTAEARARK</sequence>
<feature type="transmembrane region" description="Helical" evidence="6">
    <location>
        <begin position="59"/>
        <end position="77"/>
    </location>
</feature>
<evidence type="ECO:0000256" key="2">
    <source>
        <dbReference type="ARBA" id="ARBA00009853"/>
    </source>
</evidence>
<dbReference type="OrthoDB" id="9812899at2"/>
<evidence type="ECO:0000256" key="5">
    <source>
        <dbReference type="ARBA" id="ARBA00023136"/>
    </source>
</evidence>
<evidence type="ECO:0000313" key="11">
    <source>
        <dbReference type="Proteomes" id="UP000278036"/>
    </source>
</evidence>
<evidence type="ECO:0000313" key="8">
    <source>
        <dbReference type="EMBL" id="RKK04040.1"/>
    </source>
</evidence>
<comment type="subcellular location">
    <subcellularLocation>
        <location evidence="1">Membrane</location>
        <topology evidence="1">Multi-pass membrane protein</topology>
    </subcellularLocation>
</comment>
<dbReference type="Pfam" id="PF00892">
    <property type="entry name" value="EamA"/>
    <property type="match status" value="2"/>
</dbReference>
<feature type="transmembrane region" description="Helical" evidence="6">
    <location>
        <begin position="171"/>
        <end position="190"/>
    </location>
</feature>
<dbReference type="SUPFAM" id="SSF103481">
    <property type="entry name" value="Multidrug resistance efflux transporter EmrE"/>
    <property type="match status" value="2"/>
</dbReference>
<comment type="caution">
    <text evidence="8">The sequence shown here is derived from an EMBL/GenBank/DDBJ whole genome shotgun (WGS) entry which is preliminary data.</text>
</comment>
<evidence type="ECO:0000313" key="10">
    <source>
        <dbReference type="Proteomes" id="UP000274097"/>
    </source>
</evidence>
<dbReference type="EMBL" id="RAQU01000059">
    <property type="protein sequence ID" value="RKK04040.1"/>
    <property type="molecule type" value="Genomic_DNA"/>
</dbReference>
<feature type="transmembrane region" description="Helical" evidence="6">
    <location>
        <begin position="83"/>
        <end position="105"/>
    </location>
</feature>
<reference evidence="8 11" key="1">
    <citation type="submission" date="2018-09" db="EMBL/GenBank/DDBJ databases">
        <title>Roseomonas sp. nov., isolated from feces of Tibetan antelopes in the Qinghai-Tibet plateau, China.</title>
        <authorList>
            <person name="Tian Z."/>
        </authorList>
    </citation>
    <scope>NUCLEOTIDE SEQUENCE [LARGE SCALE GENOMIC DNA]</scope>
    <source>
        <strain evidence="9 10">Z23</strain>
        <strain evidence="8 11">Z24</strain>
    </source>
</reference>
<evidence type="ECO:0000256" key="3">
    <source>
        <dbReference type="ARBA" id="ARBA00022692"/>
    </source>
</evidence>
<feature type="transmembrane region" description="Helical" evidence="6">
    <location>
        <begin position="196"/>
        <end position="218"/>
    </location>
</feature>
<evidence type="ECO:0000259" key="7">
    <source>
        <dbReference type="Pfam" id="PF00892"/>
    </source>
</evidence>
<feature type="transmembrane region" description="Helical" evidence="6">
    <location>
        <begin position="255"/>
        <end position="274"/>
    </location>
</feature>
<feature type="domain" description="EamA" evidence="7">
    <location>
        <begin position="142"/>
        <end position="272"/>
    </location>
</feature>
<dbReference type="PANTHER" id="PTHR22911:SF6">
    <property type="entry name" value="SOLUTE CARRIER FAMILY 35 MEMBER G1"/>
    <property type="match status" value="1"/>
</dbReference>
<feature type="transmembrane region" description="Helical" evidence="6">
    <location>
        <begin position="112"/>
        <end position="131"/>
    </location>
</feature>
<evidence type="ECO:0000256" key="1">
    <source>
        <dbReference type="ARBA" id="ARBA00004141"/>
    </source>
</evidence>
<evidence type="ECO:0000256" key="4">
    <source>
        <dbReference type="ARBA" id="ARBA00022989"/>
    </source>
</evidence>
<feature type="domain" description="EamA" evidence="7">
    <location>
        <begin position="3"/>
        <end position="128"/>
    </location>
</feature>
<dbReference type="InterPro" id="IPR000620">
    <property type="entry name" value="EamA_dom"/>
</dbReference>
<dbReference type="AlphaFoldDB" id="A0A3A9JD07"/>
<dbReference type="Proteomes" id="UP000274097">
    <property type="component" value="Unassembled WGS sequence"/>
</dbReference>
<keyword evidence="3 6" id="KW-0812">Transmembrane</keyword>
<accession>A0A3A9JD07</accession>
<keyword evidence="10" id="KW-1185">Reference proteome</keyword>
<dbReference type="PANTHER" id="PTHR22911">
    <property type="entry name" value="ACYL-MALONYL CONDENSING ENZYME-RELATED"/>
    <property type="match status" value="1"/>
</dbReference>
<proteinExistence type="inferred from homology"/>
<evidence type="ECO:0000313" key="9">
    <source>
        <dbReference type="EMBL" id="RMI20958.1"/>
    </source>
</evidence>
<protein>
    <submittedName>
        <fullName evidence="8">DMT family transporter</fullName>
    </submittedName>
</protein>
<keyword evidence="5 6" id="KW-0472">Membrane</keyword>
<name>A0A3A9JD07_9PROT</name>